<accession>A0A3B0CJB2</accession>
<proteinExistence type="predicted"/>
<reference evidence="2 3" key="1">
    <citation type="journal article" date="2007" name="Int. J. Syst. Evol. Microbiol.">
        <title>Paenibacillus ginsengarvi sp. nov., isolated from soil from ginseng cultivation.</title>
        <authorList>
            <person name="Yoon M.H."/>
            <person name="Ten L.N."/>
            <person name="Im W.T."/>
        </authorList>
    </citation>
    <scope>NUCLEOTIDE SEQUENCE [LARGE SCALE GENOMIC DNA]</scope>
    <source>
        <strain evidence="2 3">KCTC 13059</strain>
    </source>
</reference>
<evidence type="ECO:0000313" key="2">
    <source>
        <dbReference type="EMBL" id="RKN84407.1"/>
    </source>
</evidence>
<dbReference type="EMBL" id="RBAH01000008">
    <property type="protein sequence ID" value="RKN84407.1"/>
    <property type="molecule type" value="Genomic_DNA"/>
</dbReference>
<feature type="compositionally biased region" description="Low complexity" evidence="1">
    <location>
        <begin position="1"/>
        <end position="26"/>
    </location>
</feature>
<name>A0A3B0CJB2_9BACL</name>
<keyword evidence="3" id="KW-1185">Reference proteome</keyword>
<feature type="compositionally biased region" description="Low complexity" evidence="1">
    <location>
        <begin position="52"/>
        <end position="66"/>
    </location>
</feature>
<feature type="region of interest" description="Disordered" evidence="1">
    <location>
        <begin position="124"/>
        <end position="151"/>
    </location>
</feature>
<feature type="region of interest" description="Disordered" evidence="1">
    <location>
        <begin position="1"/>
        <end position="112"/>
    </location>
</feature>
<protein>
    <submittedName>
        <fullName evidence="2">Uncharacterized protein</fullName>
    </submittedName>
</protein>
<gene>
    <name evidence="2" type="ORF">D7M11_13035</name>
</gene>
<dbReference type="OrthoDB" id="2619143at2"/>
<sequence length="215" mass="23328">MQNQSFMNNSFQQSSNGSGSAQNSFNKQAPKYQPVGFVTSMYDQSQGRQNFGAAQTTGNQQQTAQTFHTSSYRGNQQGHDTYLRSDSKSPTQSTQSFSSQPSAAGTNWSSGQSAQTFHTANYRGSQAGHDNYLRSDSQWPSQTQSQSQSQFIGSGITSSYKTGISAQAGQTYQNQNAQSFHTANYRGNQAGHDQYLRSDSGAPSSYGVTSFGSMK</sequence>
<dbReference type="Proteomes" id="UP000282311">
    <property type="component" value="Unassembled WGS sequence"/>
</dbReference>
<feature type="compositionally biased region" description="Polar residues" evidence="1">
    <location>
        <begin position="67"/>
        <end position="79"/>
    </location>
</feature>
<comment type="caution">
    <text evidence="2">The sequence shown here is derived from an EMBL/GenBank/DDBJ whole genome shotgun (WGS) entry which is preliminary data.</text>
</comment>
<feature type="compositionally biased region" description="Polar residues" evidence="1">
    <location>
        <begin position="201"/>
        <end position="215"/>
    </location>
</feature>
<evidence type="ECO:0000313" key="3">
    <source>
        <dbReference type="Proteomes" id="UP000282311"/>
    </source>
</evidence>
<dbReference type="AlphaFoldDB" id="A0A3B0CJB2"/>
<feature type="compositionally biased region" description="Polar residues" evidence="1">
    <location>
        <begin position="175"/>
        <end position="187"/>
    </location>
</feature>
<dbReference type="RefSeq" id="WP_120747663.1">
    <property type="nucleotide sequence ID" value="NZ_RBAH01000008.1"/>
</dbReference>
<organism evidence="2 3">
    <name type="scientific">Paenibacillus ginsengarvi</name>
    <dbReference type="NCBI Taxonomy" id="400777"/>
    <lineage>
        <taxon>Bacteria</taxon>
        <taxon>Bacillati</taxon>
        <taxon>Bacillota</taxon>
        <taxon>Bacilli</taxon>
        <taxon>Bacillales</taxon>
        <taxon>Paenibacillaceae</taxon>
        <taxon>Paenibacillus</taxon>
    </lineage>
</organism>
<feature type="region of interest" description="Disordered" evidence="1">
    <location>
        <begin position="175"/>
        <end position="215"/>
    </location>
</feature>
<feature type="compositionally biased region" description="Low complexity" evidence="1">
    <location>
        <begin position="88"/>
        <end position="102"/>
    </location>
</feature>
<feature type="compositionally biased region" description="Polar residues" evidence="1">
    <location>
        <begin position="103"/>
        <end position="112"/>
    </location>
</feature>
<feature type="compositionally biased region" description="Low complexity" evidence="1">
    <location>
        <begin position="135"/>
        <end position="151"/>
    </location>
</feature>
<evidence type="ECO:0000256" key="1">
    <source>
        <dbReference type="SAM" id="MobiDB-lite"/>
    </source>
</evidence>